<evidence type="ECO:0000313" key="1">
    <source>
        <dbReference type="EMBL" id="QWT49197.1"/>
    </source>
</evidence>
<name>A0A975SMT8_9RHOO</name>
<dbReference type="InterPro" id="IPR009822">
    <property type="entry name" value="YaeQ"/>
</dbReference>
<gene>
    <name evidence="1" type="ORF">Azoinq_00830</name>
</gene>
<dbReference type="KEGG" id="aiq:Azoinq_00830"/>
<organism evidence="1 2">
    <name type="scientific">Azospira inquinata</name>
    <dbReference type="NCBI Taxonomy" id="2785627"/>
    <lineage>
        <taxon>Bacteria</taxon>
        <taxon>Pseudomonadati</taxon>
        <taxon>Pseudomonadota</taxon>
        <taxon>Betaproteobacteria</taxon>
        <taxon>Rhodocyclales</taxon>
        <taxon>Rhodocyclaceae</taxon>
        <taxon>Azospira</taxon>
    </lineage>
</organism>
<dbReference type="EMBL" id="CP064782">
    <property type="protein sequence ID" value="QWT49197.1"/>
    <property type="molecule type" value="Genomic_DNA"/>
</dbReference>
<dbReference type="Proteomes" id="UP000683428">
    <property type="component" value="Chromosome"/>
</dbReference>
<accession>A0A975SMT8</accession>
<sequence>MALKSTIFKADVQIADMDRNYYAEHSLTLARHPSETDERLMARLLAFIFNADPALEFGRGISTDDEPDLWQKDLTGNVERWIDLGQPDERDIRRACGRANHVTLYLYGGRSADVWWQQTGAKLAGLDNLSVWRLPQDSVAALAKLAERNMKLQATIQEGLAWLGNDQDNLSLEPVCLKGEKER</sequence>
<evidence type="ECO:0000313" key="2">
    <source>
        <dbReference type="Proteomes" id="UP000683428"/>
    </source>
</evidence>
<dbReference type="CDD" id="cd22368">
    <property type="entry name" value="YaeQ-like"/>
    <property type="match status" value="1"/>
</dbReference>
<dbReference type="PANTHER" id="PTHR38784">
    <property type="entry name" value="SUCROSE PHOSPHORYLASE"/>
    <property type="match status" value="1"/>
</dbReference>
<protein>
    <submittedName>
        <fullName evidence="1">YaeQ family protein</fullName>
    </submittedName>
</protein>
<reference evidence="1" key="1">
    <citation type="submission" date="2020-11" db="EMBL/GenBank/DDBJ databases">
        <title>Azospira inquinata sp. nov.</title>
        <authorList>
            <person name="Moe W.M."/>
            <person name="Mikes M.C."/>
        </authorList>
    </citation>
    <scope>NUCLEOTIDE SEQUENCE</scope>
    <source>
        <strain evidence="1">Azo-3</strain>
    </source>
</reference>
<dbReference type="AlphaFoldDB" id="A0A975SMT8"/>
<dbReference type="SMART" id="SM01322">
    <property type="entry name" value="YaeQ"/>
    <property type="match status" value="1"/>
</dbReference>
<dbReference type="Pfam" id="PF07152">
    <property type="entry name" value="YaeQ"/>
    <property type="match status" value="1"/>
</dbReference>
<dbReference type="PANTHER" id="PTHR38784:SF1">
    <property type="entry name" value="SUCROSE PHOSPHORYLASE"/>
    <property type="match status" value="1"/>
</dbReference>
<keyword evidence="2" id="KW-1185">Reference proteome</keyword>
<proteinExistence type="predicted"/>
<dbReference type="PIRSF" id="PIRSF011484">
    <property type="entry name" value="YaeQ"/>
    <property type="match status" value="1"/>
</dbReference>
<dbReference type="RefSeq" id="WP_216127853.1">
    <property type="nucleotide sequence ID" value="NZ_CP064782.1"/>
</dbReference>